<keyword evidence="3" id="KW-1185">Reference proteome</keyword>
<dbReference type="AlphaFoldDB" id="A0A158CJE4"/>
<dbReference type="InterPro" id="IPR013813">
    <property type="entry name" value="Endoribo_LPSP/chorism_mut-like"/>
</dbReference>
<protein>
    <submittedName>
        <fullName evidence="2">Endoribonuclease L-PSP</fullName>
    </submittedName>
</protein>
<dbReference type="Gene3D" id="3.30.1330.40">
    <property type="entry name" value="RutC-like"/>
    <property type="match status" value="1"/>
</dbReference>
<evidence type="ECO:0000259" key="1">
    <source>
        <dbReference type="Pfam" id="PF14588"/>
    </source>
</evidence>
<organism evidence="2 3">
    <name type="scientific">Caballeronia hypogeia</name>
    <dbReference type="NCBI Taxonomy" id="1777140"/>
    <lineage>
        <taxon>Bacteria</taxon>
        <taxon>Pseudomonadati</taxon>
        <taxon>Pseudomonadota</taxon>
        <taxon>Betaproteobacteria</taxon>
        <taxon>Burkholderiales</taxon>
        <taxon>Burkholderiaceae</taxon>
        <taxon>Caballeronia</taxon>
    </lineage>
</organism>
<gene>
    <name evidence="2" type="ORF">AWB79_05480</name>
</gene>
<evidence type="ECO:0000313" key="2">
    <source>
        <dbReference type="EMBL" id="SAK82402.1"/>
    </source>
</evidence>
<feature type="domain" description="Endoribonuclease L-PSP/chorismate mutase-like" evidence="1">
    <location>
        <begin position="10"/>
        <end position="143"/>
    </location>
</feature>
<dbReference type="InterPro" id="IPR035959">
    <property type="entry name" value="RutC-like_sf"/>
</dbReference>
<accession>A0A158CJE4</accession>
<evidence type="ECO:0000313" key="3">
    <source>
        <dbReference type="Proteomes" id="UP000054851"/>
    </source>
</evidence>
<dbReference type="CDD" id="cd02199">
    <property type="entry name" value="YjgF_YER057c_UK114_like_1"/>
    <property type="match status" value="1"/>
</dbReference>
<comment type="caution">
    <text evidence="2">The sequence shown here is derived from an EMBL/GenBank/DDBJ whole genome shotgun (WGS) entry which is preliminary data.</text>
</comment>
<proteinExistence type="predicted"/>
<dbReference type="PANTHER" id="PTHR43760">
    <property type="entry name" value="ENDORIBONUCLEASE-RELATED"/>
    <property type="match status" value="1"/>
</dbReference>
<sequence length="157" mass="16681">MTDRSTFADRLAELSLELPPASVPRGSYLPAVRSGNHVQIAGQGPRWGSELRYSGKVGDEVSIEDGQRAAQLCALNILSHLSRMLNGDINRVVQVVRVAGIIQCSSSFTEHAAVMNGASDLLYAVLGERGLHARIATGSNALPSGMAVEVEATIEVR</sequence>
<dbReference type="RefSeq" id="WP_061170559.1">
    <property type="nucleotide sequence ID" value="NZ_FCOA02000023.1"/>
</dbReference>
<dbReference type="EMBL" id="FCOA02000023">
    <property type="protein sequence ID" value="SAK82402.1"/>
    <property type="molecule type" value="Genomic_DNA"/>
</dbReference>
<name>A0A158CJE4_9BURK</name>
<reference evidence="2" key="1">
    <citation type="submission" date="2016-01" db="EMBL/GenBank/DDBJ databases">
        <authorList>
            <person name="Peeters C."/>
        </authorList>
    </citation>
    <scope>NUCLEOTIDE SEQUENCE</scope>
    <source>
        <strain evidence="2">LMG 29322</strain>
    </source>
</reference>
<dbReference type="Proteomes" id="UP000054851">
    <property type="component" value="Unassembled WGS sequence"/>
</dbReference>
<dbReference type="PANTHER" id="PTHR43760:SF1">
    <property type="entry name" value="ENDORIBONUCLEASE L-PSP_CHORISMATE MUTASE-LIKE DOMAIN-CONTAINING PROTEIN"/>
    <property type="match status" value="1"/>
</dbReference>
<dbReference type="SUPFAM" id="SSF55298">
    <property type="entry name" value="YjgF-like"/>
    <property type="match status" value="1"/>
</dbReference>
<dbReference type="Pfam" id="PF14588">
    <property type="entry name" value="YjgF_endoribonc"/>
    <property type="match status" value="1"/>
</dbReference>
<dbReference type="STRING" id="1777140.AWB79_05480"/>